<dbReference type="Pfam" id="PF13634">
    <property type="entry name" value="Nucleoporin_FG"/>
    <property type="match status" value="3"/>
</dbReference>
<dbReference type="AlphaFoldDB" id="A0AAV7ZR80"/>
<feature type="region of interest" description="Disordered" evidence="9">
    <location>
        <begin position="273"/>
        <end position="298"/>
    </location>
</feature>
<feature type="compositionally biased region" description="Polar residues" evidence="9">
    <location>
        <begin position="28"/>
        <end position="68"/>
    </location>
</feature>
<keyword evidence="7" id="KW-0906">Nuclear pore complex</keyword>
<dbReference type="InterPro" id="IPR037665">
    <property type="entry name" value="Nucleoporin_S59-like"/>
</dbReference>
<feature type="compositionally biased region" description="Polar residues" evidence="9">
    <location>
        <begin position="179"/>
        <end position="210"/>
    </location>
</feature>
<evidence type="ECO:0000313" key="12">
    <source>
        <dbReference type="Proteomes" id="UP001146793"/>
    </source>
</evidence>
<dbReference type="Gene3D" id="1.10.10.2360">
    <property type="match status" value="1"/>
</dbReference>
<dbReference type="GO" id="GO:0003723">
    <property type="term" value="F:RNA binding"/>
    <property type="evidence" value="ECO:0007669"/>
    <property type="project" value="TreeGrafter"/>
</dbReference>
<dbReference type="GO" id="GO:0006405">
    <property type="term" value="P:RNA export from nucleus"/>
    <property type="evidence" value="ECO:0007669"/>
    <property type="project" value="TreeGrafter"/>
</dbReference>
<reference evidence="11" key="1">
    <citation type="submission" date="2022-08" db="EMBL/GenBank/DDBJ databases">
        <title>Novel sulphate-reducing endosymbionts in the free-living metamonad Anaeramoeba.</title>
        <authorList>
            <person name="Jerlstrom-Hultqvist J."/>
            <person name="Cepicka I."/>
            <person name="Gallot-Lavallee L."/>
            <person name="Salas-Leiva D."/>
            <person name="Curtis B.A."/>
            <person name="Zahonova K."/>
            <person name="Pipaliya S."/>
            <person name="Dacks J."/>
            <person name="Roger A.J."/>
        </authorList>
    </citation>
    <scope>NUCLEOTIDE SEQUENCE</scope>
    <source>
        <strain evidence="11">Busselton2</strain>
    </source>
</reference>
<proteinExistence type="inferred from homology"/>
<feature type="region of interest" description="Disordered" evidence="9">
    <location>
        <begin position="179"/>
        <end position="217"/>
    </location>
</feature>
<feature type="compositionally biased region" description="Low complexity" evidence="9">
    <location>
        <begin position="520"/>
        <end position="529"/>
    </location>
</feature>
<feature type="region of interest" description="Disordered" evidence="9">
    <location>
        <begin position="617"/>
        <end position="701"/>
    </location>
</feature>
<dbReference type="GO" id="GO:0051028">
    <property type="term" value="P:mRNA transport"/>
    <property type="evidence" value="ECO:0007669"/>
    <property type="project" value="UniProtKB-KW"/>
</dbReference>
<keyword evidence="5" id="KW-0653">Protein transport</keyword>
<feature type="region of interest" description="Disordered" evidence="9">
    <location>
        <begin position="16"/>
        <end position="68"/>
    </location>
</feature>
<dbReference type="GO" id="GO:0000973">
    <property type="term" value="P:post-transcriptional tethering of RNA polymerase II gene DNA at nuclear periphery"/>
    <property type="evidence" value="ECO:0007669"/>
    <property type="project" value="TreeGrafter"/>
</dbReference>
<evidence type="ECO:0000313" key="11">
    <source>
        <dbReference type="EMBL" id="KAJ3442935.1"/>
    </source>
</evidence>
<comment type="similarity">
    <text evidence="2">Belongs to the nucleoporin GLFG family.</text>
</comment>
<sequence>MTNYLNGGSFFRNRSSALRNSRRKSLLGTRQSSFYGNNSSQTNPKENSFSSLFGPQNRSTSYQNRNMTSSRYNGNSIFGSNMNGNDTGSYYSSRSISTFYQGGSENDYKPNFEKDSLRSNRKDVYLHTICAMEKYSKKSPEELRLEDMALHYTGSLPQYLSNPSLNRNTNTLFGRNRYDQNNRGSRGLFQSSNTGSSSLFGNRNSNSLFGNRTNNNRSNTTGIFGNNYNFSNNESNSLFGNRRSGLFTRNSINNSNQRNNSLFGNRSNSLNSIFGNRNDNRNSNSLFGNRSNNNRSNTTGIFGNNYNFSNNESNSLFGNRRSGLFTRNSFNNSNQRNNSLFGNRSNSLNSIFGNRENNQNANSLFGNRYRSSILFGYHGNNSIFGNRYNRPNSIFSTDHWLYNKGGSMFSSNSLNTSEGNFKYDQSYENIVQIVEKSFEDPYGYSLSPLKDPIQSNYLMDHVPPMKISNNLVNQKKNKNLVFIGNKQNNQENLQRNNLPPVQNEKILKSNNRSIRDNDNDNSYNNNNQDQIKNVPIQIPAKVNQYTVTVKSPPKTKIKPRSYEKVNPLYKDHHLNELKLSSHPNIPHTPSSISIKKIIINDPNLDYNFKNSLHFKTPLRPKRIRKGYSVHKNNKKKKNQFHSLDNYNFSSKQTQHNHLVKKKKNAPKKNAPKKNAPKKKIQKQPRSPKNVIGPNTNKMATKVNPSNKIIQNTNFNTNKKIITSPKLQKEIAHRLDSETKKPTRKPFIFTKKDYYTIPPSRKLLTMSVNQLSKIEDLVIGRKCYGEVMFPGITDINNLNLEDIVFFYQTQIIVYPDVTKKPKTGEGLNKRARILLQNCYPLKKGSKEYSKNPEKIKNLVKKLKMVTKKFDGKFINWSKGKWIFEVENFGNNDQF</sequence>
<dbReference type="GO" id="GO:0034398">
    <property type="term" value="P:telomere tethering at nuclear periphery"/>
    <property type="evidence" value="ECO:0007669"/>
    <property type="project" value="TreeGrafter"/>
</dbReference>
<dbReference type="PANTHER" id="PTHR23198:SF6">
    <property type="entry name" value="NUCLEAR PORE COMPLEX PROTEIN NUP98-NUP96"/>
    <property type="match status" value="1"/>
</dbReference>
<dbReference type="GO" id="GO:0008139">
    <property type="term" value="F:nuclear localization sequence binding"/>
    <property type="evidence" value="ECO:0007669"/>
    <property type="project" value="TreeGrafter"/>
</dbReference>
<keyword evidence="6" id="KW-0811">Translocation</keyword>
<dbReference type="Gene3D" id="3.30.1610.10">
    <property type="entry name" value="Peptidase S59, nucleoporin"/>
    <property type="match status" value="1"/>
</dbReference>
<evidence type="ECO:0000256" key="7">
    <source>
        <dbReference type="ARBA" id="ARBA00023132"/>
    </source>
</evidence>
<evidence type="ECO:0000256" key="4">
    <source>
        <dbReference type="ARBA" id="ARBA00022816"/>
    </source>
</evidence>
<feature type="compositionally biased region" description="Low complexity" evidence="9">
    <location>
        <begin position="281"/>
        <end position="298"/>
    </location>
</feature>
<feature type="compositionally biased region" description="Basic residues" evidence="9">
    <location>
        <begin position="617"/>
        <end position="639"/>
    </location>
</feature>
<dbReference type="PANTHER" id="PTHR23198">
    <property type="entry name" value="NUCLEOPORIN"/>
    <property type="match status" value="1"/>
</dbReference>
<evidence type="ECO:0000256" key="1">
    <source>
        <dbReference type="ARBA" id="ARBA00004567"/>
    </source>
</evidence>
<dbReference type="SUPFAM" id="SSF82215">
    <property type="entry name" value="C-terminal autoproteolytic domain of nucleoporin nup98"/>
    <property type="match status" value="1"/>
</dbReference>
<accession>A0AAV7ZR80</accession>
<evidence type="ECO:0000256" key="6">
    <source>
        <dbReference type="ARBA" id="ARBA00023010"/>
    </source>
</evidence>
<feature type="region of interest" description="Disordered" evidence="9">
    <location>
        <begin position="488"/>
        <end position="529"/>
    </location>
</feature>
<dbReference type="PROSITE" id="PS51434">
    <property type="entry name" value="NUP_C"/>
    <property type="match status" value="1"/>
</dbReference>
<dbReference type="GO" id="GO:0044614">
    <property type="term" value="C:nuclear pore cytoplasmic filaments"/>
    <property type="evidence" value="ECO:0007669"/>
    <property type="project" value="TreeGrafter"/>
</dbReference>
<dbReference type="InterPro" id="IPR007230">
    <property type="entry name" value="Nup98_auto-Pept-S59_dom"/>
</dbReference>
<dbReference type="InterPro" id="IPR025574">
    <property type="entry name" value="Nucleoporin_FG_rpt"/>
</dbReference>
<comment type="subcellular location">
    <subcellularLocation>
        <location evidence="1">Nucleus</location>
        <location evidence="1">Nuclear pore complex</location>
    </subcellularLocation>
</comment>
<feature type="domain" description="Peptidase S59" evidence="10">
    <location>
        <begin position="750"/>
        <end position="887"/>
    </location>
</feature>
<evidence type="ECO:0000256" key="3">
    <source>
        <dbReference type="ARBA" id="ARBA00022448"/>
    </source>
</evidence>
<evidence type="ECO:0000256" key="9">
    <source>
        <dbReference type="SAM" id="MobiDB-lite"/>
    </source>
</evidence>
<dbReference type="GO" id="GO:0017056">
    <property type="term" value="F:structural constituent of nuclear pore"/>
    <property type="evidence" value="ECO:0007669"/>
    <property type="project" value="InterPro"/>
</dbReference>
<organism evidence="11 12">
    <name type="scientific">Anaeramoeba flamelloides</name>
    <dbReference type="NCBI Taxonomy" id="1746091"/>
    <lineage>
        <taxon>Eukaryota</taxon>
        <taxon>Metamonada</taxon>
        <taxon>Anaeramoebidae</taxon>
        <taxon>Anaeramoeba</taxon>
    </lineage>
</organism>
<protein>
    <submittedName>
        <fullName evidence="11">Nuclear pore complex protein nup98-nup96</fullName>
    </submittedName>
</protein>
<feature type="compositionally biased region" description="Polar residues" evidence="9">
    <location>
        <begin position="692"/>
        <end position="701"/>
    </location>
</feature>
<comment type="caution">
    <text evidence="11">The sequence shown here is derived from an EMBL/GenBank/DDBJ whole genome shotgun (WGS) entry which is preliminary data.</text>
</comment>
<feature type="compositionally biased region" description="Basic residues" evidence="9">
    <location>
        <begin position="657"/>
        <end position="682"/>
    </location>
</feature>
<evidence type="ECO:0000259" key="10">
    <source>
        <dbReference type="PROSITE" id="PS51434"/>
    </source>
</evidence>
<evidence type="ECO:0000256" key="5">
    <source>
        <dbReference type="ARBA" id="ARBA00022927"/>
    </source>
</evidence>
<evidence type="ECO:0000256" key="2">
    <source>
        <dbReference type="ARBA" id="ARBA00008926"/>
    </source>
</evidence>
<gene>
    <name evidence="11" type="ORF">M0812_12687</name>
</gene>
<evidence type="ECO:0000256" key="8">
    <source>
        <dbReference type="ARBA" id="ARBA00023242"/>
    </source>
</evidence>
<keyword evidence="8" id="KW-0539">Nucleus</keyword>
<dbReference type="Pfam" id="PF04096">
    <property type="entry name" value="Nucleoporin2"/>
    <property type="match status" value="1"/>
</dbReference>
<name>A0AAV7ZR80_9EUKA</name>
<dbReference type="EMBL" id="JANTQA010000026">
    <property type="protein sequence ID" value="KAJ3442935.1"/>
    <property type="molecule type" value="Genomic_DNA"/>
</dbReference>
<keyword evidence="3" id="KW-0813">Transport</keyword>
<feature type="compositionally biased region" description="Low complexity" evidence="9">
    <location>
        <begin position="488"/>
        <end position="497"/>
    </location>
</feature>
<dbReference type="Proteomes" id="UP001146793">
    <property type="component" value="Unassembled WGS sequence"/>
</dbReference>
<dbReference type="InterPro" id="IPR036903">
    <property type="entry name" value="Nup98_auto-Pept-S59_dom_sf"/>
</dbReference>
<feature type="compositionally biased region" description="Polar residues" evidence="9">
    <location>
        <begin position="640"/>
        <end position="656"/>
    </location>
</feature>
<keyword evidence="4" id="KW-0509">mRNA transport</keyword>
<dbReference type="GO" id="GO:0006606">
    <property type="term" value="P:protein import into nucleus"/>
    <property type="evidence" value="ECO:0007669"/>
    <property type="project" value="TreeGrafter"/>
</dbReference>